<dbReference type="InterPro" id="IPR036259">
    <property type="entry name" value="MFS_trans_sf"/>
</dbReference>
<dbReference type="Pfam" id="PF00083">
    <property type="entry name" value="Sugar_tr"/>
    <property type="match status" value="1"/>
</dbReference>
<evidence type="ECO:0000256" key="5">
    <source>
        <dbReference type="SAM" id="Phobius"/>
    </source>
</evidence>
<dbReference type="STRING" id="7217.B3M3L0"/>
<dbReference type="Proteomes" id="UP000007801">
    <property type="component" value="Unassembled WGS sequence"/>
</dbReference>
<dbReference type="Gene3D" id="1.20.1250.20">
    <property type="entry name" value="MFS general substrate transporter like domains"/>
    <property type="match status" value="1"/>
</dbReference>
<feature type="transmembrane region" description="Helical" evidence="5">
    <location>
        <begin position="228"/>
        <end position="249"/>
    </location>
</feature>
<dbReference type="OMA" id="FTYFGQI"/>
<dbReference type="PhylomeDB" id="B3M3L0"/>
<dbReference type="KEGG" id="dan:6506635"/>
<feature type="transmembrane region" description="Helical" evidence="5">
    <location>
        <begin position="195"/>
        <end position="216"/>
    </location>
</feature>
<dbReference type="HOGENOM" id="CLU_001265_33_4_1"/>
<feature type="transmembrane region" description="Helical" evidence="5">
    <location>
        <begin position="345"/>
        <end position="364"/>
    </location>
</feature>
<dbReference type="GO" id="GO:0016020">
    <property type="term" value="C:membrane"/>
    <property type="evidence" value="ECO:0007669"/>
    <property type="project" value="UniProtKB-SubCell"/>
</dbReference>
<evidence type="ECO:0000256" key="1">
    <source>
        <dbReference type="ARBA" id="ARBA00004141"/>
    </source>
</evidence>
<feature type="transmembrane region" description="Helical" evidence="5">
    <location>
        <begin position="376"/>
        <end position="397"/>
    </location>
</feature>
<evidence type="ECO:0000256" key="4">
    <source>
        <dbReference type="ARBA" id="ARBA00023136"/>
    </source>
</evidence>
<comment type="subcellular location">
    <subcellularLocation>
        <location evidence="1">Membrane</location>
        <topology evidence="1">Multi-pass membrane protein</topology>
    </subcellularLocation>
</comment>
<dbReference type="InterPro" id="IPR020846">
    <property type="entry name" value="MFS_dom"/>
</dbReference>
<accession>B3M3L0</accession>
<dbReference type="PANTHER" id="PTHR24064">
    <property type="entry name" value="SOLUTE CARRIER FAMILY 22 MEMBER"/>
    <property type="match status" value="1"/>
</dbReference>
<dbReference type="PROSITE" id="PS50850">
    <property type="entry name" value="MFS"/>
    <property type="match status" value="1"/>
</dbReference>
<feature type="transmembrane region" description="Helical" evidence="5">
    <location>
        <begin position="138"/>
        <end position="162"/>
    </location>
</feature>
<dbReference type="InterPro" id="IPR005828">
    <property type="entry name" value="MFS_sugar_transport-like"/>
</dbReference>
<dbReference type="SUPFAM" id="SSF103473">
    <property type="entry name" value="MFS general substrate transporter"/>
    <property type="match status" value="1"/>
</dbReference>
<sequence>MPSEDCERYKDFLPFIGEFGAFQKWLLVCMMPSAFLYSFTYFGQIFMIIVPKDYWCRIRDLETSPKDQQLALAIPKLKTGDFDKCSMYDLKSGWDDKNITHANETWPKVPCSNGWTYDKDQLHYSTIATENNWVCDDLVLGTFTMTAFFVGSMIGCLVLGFVADHCGRLWAFLLANTCSLVGGCCTALCKDFYSFTAARFVVGMAMNNCFIPIYILTLENVGVKYRTLVGNLSLALAFTLGGTLLPWVAYWSNDWRLFALVISLPVTFLIVMGIILPESPSWLLSVGKIDKGVKVLRKAARINNKTVSEEDWSELRRCYTLQYINQQSEKTISCVDLFKRFRRCCVMMVLITFWMIIALVYDVHVRAVFLMGTDTFLTFSLSTLTEFPAGIVPMFLVDRVGRKPVAMSVMILCALCSLLAAVLPGKWDAAIAAIFGRLFIAIGFNVGQQWATEIIPTVVRGQGIAVINVMGCAGALLGPYVIYTEQFYHAFPMIANTFLSIVAAGLLILLPETNNEVLPQSLEEAEQRWTLCCC</sequence>
<keyword evidence="4 5" id="KW-0472">Membrane</keyword>
<protein>
    <recommendedName>
        <fullName evidence="6">Major facilitator superfamily (MFS) profile domain-containing protein</fullName>
    </recommendedName>
</protein>
<evidence type="ECO:0000256" key="3">
    <source>
        <dbReference type="ARBA" id="ARBA00022989"/>
    </source>
</evidence>
<feature type="transmembrane region" description="Helical" evidence="5">
    <location>
        <begin position="404"/>
        <end position="423"/>
    </location>
</feature>
<dbReference type="AlphaFoldDB" id="B3M3L0"/>
<evidence type="ECO:0000259" key="6">
    <source>
        <dbReference type="PROSITE" id="PS50850"/>
    </source>
</evidence>
<proteinExistence type="predicted"/>
<feature type="transmembrane region" description="Helical" evidence="5">
    <location>
        <begin position="255"/>
        <end position="276"/>
    </location>
</feature>
<dbReference type="GeneID" id="6506635"/>
<feature type="transmembrane region" description="Helical" evidence="5">
    <location>
        <begin position="429"/>
        <end position="451"/>
    </location>
</feature>
<reference evidence="7 8" key="1">
    <citation type="journal article" date="2007" name="Nature">
        <title>Evolution of genes and genomes on the Drosophila phylogeny.</title>
        <authorList>
            <consortium name="Drosophila 12 Genomes Consortium"/>
            <person name="Clark A.G."/>
            <person name="Eisen M.B."/>
            <person name="Smith D.R."/>
            <person name="Bergman C.M."/>
            <person name="Oliver B."/>
            <person name="Markow T.A."/>
            <person name="Kaufman T.C."/>
            <person name="Kellis M."/>
            <person name="Gelbart W."/>
            <person name="Iyer V.N."/>
            <person name="Pollard D.A."/>
            <person name="Sackton T.B."/>
            <person name="Larracuente A.M."/>
            <person name="Singh N.D."/>
            <person name="Abad J.P."/>
            <person name="Abt D.N."/>
            <person name="Adryan B."/>
            <person name="Aguade M."/>
            <person name="Akashi H."/>
            <person name="Anderson W.W."/>
            <person name="Aquadro C.F."/>
            <person name="Ardell D.H."/>
            <person name="Arguello R."/>
            <person name="Artieri C.G."/>
            <person name="Barbash D.A."/>
            <person name="Barker D."/>
            <person name="Barsanti P."/>
            <person name="Batterham P."/>
            <person name="Batzoglou S."/>
            <person name="Begun D."/>
            <person name="Bhutkar A."/>
            <person name="Blanco E."/>
            <person name="Bosak S.A."/>
            <person name="Bradley R.K."/>
            <person name="Brand A.D."/>
            <person name="Brent M.R."/>
            <person name="Brooks A.N."/>
            <person name="Brown R.H."/>
            <person name="Butlin R.K."/>
            <person name="Caggese C."/>
            <person name="Calvi B.R."/>
            <person name="Bernardo de Carvalho A."/>
            <person name="Caspi A."/>
            <person name="Castrezana S."/>
            <person name="Celniker S.E."/>
            <person name="Chang J.L."/>
            <person name="Chapple C."/>
            <person name="Chatterji S."/>
            <person name="Chinwalla A."/>
            <person name="Civetta A."/>
            <person name="Clifton S.W."/>
            <person name="Comeron J.M."/>
            <person name="Costello J.C."/>
            <person name="Coyne J.A."/>
            <person name="Daub J."/>
            <person name="David R.G."/>
            <person name="Delcher A.L."/>
            <person name="Delehaunty K."/>
            <person name="Do C.B."/>
            <person name="Ebling H."/>
            <person name="Edwards K."/>
            <person name="Eickbush T."/>
            <person name="Evans J.D."/>
            <person name="Filipski A."/>
            <person name="Findeiss S."/>
            <person name="Freyhult E."/>
            <person name="Fulton L."/>
            <person name="Fulton R."/>
            <person name="Garcia A.C."/>
            <person name="Gardiner A."/>
            <person name="Garfield D.A."/>
            <person name="Garvin B.E."/>
            <person name="Gibson G."/>
            <person name="Gilbert D."/>
            <person name="Gnerre S."/>
            <person name="Godfrey J."/>
            <person name="Good R."/>
            <person name="Gotea V."/>
            <person name="Gravely B."/>
            <person name="Greenberg A.J."/>
            <person name="Griffiths-Jones S."/>
            <person name="Gross S."/>
            <person name="Guigo R."/>
            <person name="Gustafson E.A."/>
            <person name="Haerty W."/>
            <person name="Hahn M.W."/>
            <person name="Halligan D.L."/>
            <person name="Halpern A.L."/>
            <person name="Halter G.M."/>
            <person name="Han M.V."/>
            <person name="Heger A."/>
            <person name="Hillier L."/>
            <person name="Hinrichs A.S."/>
            <person name="Holmes I."/>
            <person name="Hoskins R.A."/>
            <person name="Hubisz M.J."/>
            <person name="Hultmark D."/>
            <person name="Huntley M.A."/>
            <person name="Jaffe D.B."/>
            <person name="Jagadeeshan S."/>
            <person name="Jeck W.R."/>
            <person name="Johnson J."/>
            <person name="Jones C.D."/>
            <person name="Jordan W.C."/>
            <person name="Karpen G.H."/>
            <person name="Kataoka E."/>
            <person name="Keightley P.D."/>
            <person name="Kheradpour P."/>
            <person name="Kirkness E.F."/>
            <person name="Koerich L.B."/>
            <person name="Kristiansen K."/>
            <person name="Kudrna D."/>
            <person name="Kulathinal R.J."/>
            <person name="Kumar S."/>
            <person name="Kwok R."/>
            <person name="Lander E."/>
            <person name="Langley C.H."/>
            <person name="Lapoint R."/>
            <person name="Lazzaro B.P."/>
            <person name="Lee S.J."/>
            <person name="Levesque L."/>
            <person name="Li R."/>
            <person name="Lin C.F."/>
            <person name="Lin M.F."/>
            <person name="Lindblad-Toh K."/>
            <person name="Llopart A."/>
            <person name="Long M."/>
            <person name="Low L."/>
            <person name="Lozovsky E."/>
            <person name="Lu J."/>
            <person name="Luo M."/>
            <person name="Machado C.A."/>
            <person name="Makalowski W."/>
            <person name="Marzo M."/>
            <person name="Matsuda M."/>
            <person name="Matzkin L."/>
            <person name="McAllister B."/>
            <person name="McBride C.S."/>
            <person name="McKernan B."/>
            <person name="McKernan K."/>
            <person name="Mendez-Lago M."/>
            <person name="Minx P."/>
            <person name="Mollenhauer M.U."/>
            <person name="Montooth K."/>
            <person name="Mount S.M."/>
            <person name="Mu X."/>
            <person name="Myers E."/>
            <person name="Negre B."/>
            <person name="Newfeld S."/>
            <person name="Nielsen R."/>
            <person name="Noor M.A."/>
            <person name="O'Grady P."/>
            <person name="Pachter L."/>
            <person name="Papaceit M."/>
            <person name="Parisi M.J."/>
            <person name="Parisi M."/>
            <person name="Parts L."/>
            <person name="Pedersen J.S."/>
            <person name="Pesole G."/>
            <person name="Phillippy A.M."/>
            <person name="Ponting C.P."/>
            <person name="Pop M."/>
            <person name="Porcelli D."/>
            <person name="Powell J.R."/>
            <person name="Prohaska S."/>
            <person name="Pruitt K."/>
            <person name="Puig M."/>
            <person name="Quesneville H."/>
            <person name="Ram K.R."/>
            <person name="Rand D."/>
            <person name="Rasmussen M.D."/>
            <person name="Reed L.K."/>
            <person name="Reenan R."/>
            <person name="Reily A."/>
            <person name="Remington K.A."/>
            <person name="Rieger T.T."/>
            <person name="Ritchie M.G."/>
            <person name="Robin C."/>
            <person name="Rogers Y.H."/>
            <person name="Rohde C."/>
            <person name="Rozas J."/>
            <person name="Rubenfield M.J."/>
            <person name="Ruiz A."/>
            <person name="Russo S."/>
            <person name="Salzberg S.L."/>
            <person name="Sanchez-Gracia A."/>
            <person name="Saranga D.J."/>
            <person name="Sato H."/>
            <person name="Schaeffer S.W."/>
            <person name="Schatz M.C."/>
            <person name="Schlenke T."/>
            <person name="Schwartz R."/>
            <person name="Segarra C."/>
            <person name="Singh R.S."/>
            <person name="Sirot L."/>
            <person name="Sirota M."/>
            <person name="Sisneros N.B."/>
            <person name="Smith C.D."/>
            <person name="Smith T.F."/>
            <person name="Spieth J."/>
            <person name="Stage D.E."/>
            <person name="Stark A."/>
            <person name="Stephan W."/>
            <person name="Strausberg R.L."/>
            <person name="Strempel S."/>
            <person name="Sturgill D."/>
            <person name="Sutton G."/>
            <person name="Sutton G.G."/>
            <person name="Tao W."/>
            <person name="Teichmann S."/>
            <person name="Tobari Y.N."/>
            <person name="Tomimura Y."/>
            <person name="Tsolas J.M."/>
            <person name="Valente V.L."/>
            <person name="Venter E."/>
            <person name="Venter J.C."/>
            <person name="Vicario S."/>
            <person name="Vieira F.G."/>
            <person name="Vilella A.J."/>
            <person name="Villasante A."/>
            <person name="Walenz B."/>
            <person name="Wang J."/>
            <person name="Wasserman M."/>
            <person name="Watts T."/>
            <person name="Wilson D."/>
            <person name="Wilson R.K."/>
            <person name="Wing R.A."/>
            <person name="Wolfner M.F."/>
            <person name="Wong A."/>
            <person name="Wong G.K."/>
            <person name="Wu C.I."/>
            <person name="Wu G."/>
            <person name="Yamamoto D."/>
            <person name="Yang H.P."/>
            <person name="Yang S.P."/>
            <person name="Yorke J.A."/>
            <person name="Yoshida K."/>
            <person name="Zdobnov E."/>
            <person name="Zhang P."/>
            <person name="Zhang Y."/>
            <person name="Zimin A.V."/>
            <person name="Baldwin J."/>
            <person name="Abdouelleil A."/>
            <person name="Abdulkadir J."/>
            <person name="Abebe A."/>
            <person name="Abera B."/>
            <person name="Abreu J."/>
            <person name="Acer S.C."/>
            <person name="Aftuck L."/>
            <person name="Alexander A."/>
            <person name="An P."/>
            <person name="Anderson E."/>
            <person name="Anderson S."/>
            <person name="Arachi H."/>
            <person name="Azer M."/>
            <person name="Bachantsang P."/>
            <person name="Barry A."/>
            <person name="Bayul T."/>
            <person name="Berlin A."/>
            <person name="Bessette D."/>
            <person name="Bloom T."/>
            <person name="Blye J."/>
            <person name="Boguslavskiy L."/>
            <person name="Bonnet C."/>
            <person name="Boukhgalter B."/>
            <person name="Bourzgui I."/>
            <person name="Brown A."/>
            <person name="Cahill P."/>
            <person name="Channer S."/>
            <person name="Cheshatsang Y."/>
            <person name="Chuda L."/>
            <person name="Citroen M."/>
            <person name="Collymore A."/>
            <person name="Cooke P."/>
            <person name="Costello M."/>
            <person name="D'Aco K."/>
            <person name="Daza R."/>
            <person name="De Haan G."/>
            <person name="DeGray S."/>
            <person name="DeMaso C."/>
            <person name="Dhargay N."/>
            <person name="Dooley K."/>
            <person name="Dooley E."/>
            <person name="Doricent M."/>
            <person name="Dorje P."/>
            <person name="Dorjee K."/>
            <person name="Dupes A."/>
            <person name="Elong R."/>
            <person name="Falk J."/>
            <person name="Farina A."/>
            <person name="Faro S."/>
            <person name="Ferguson D."/>
            <person name="Fisher S."/>
            <person name="Foley C.D."/>
            <person name="Franke A."/>
            <person name="Friedrich D."/>
            <person name="Gadbois L."/>
            <person name="Gearin G."/>
            <person name="Gearin C.R."/>
            <person name="Giannoukos G."/>
            <person name="Goode T."/>
            <person name="Graham J."/>
            <person name="Grandbois E."/>
            <person name="Grewal S."/>
            <person name="Gyaltsen K."/>
            <person name="Hafez N."/>
            <person name="Hagos B."/>
            <person name="Hall J."/>
            <person name="Henson C."/>
            <person name="Hollinger A."/>
            <person name="Honan T."/>
            <person name="Huard M.D."/>
            <person name="Hughes L."/>
            <person name="Hurhula B."/>
            <person name="Husby M.E."/>
            <person name="Kamat A."/>
            <person name="Kanga B."/>
            <person name="Kashin S."/>
            <person name="Khazanovich D."/>
            <person name="Kisner P."/>
            <person name="Lance K."/>
            <person name="Lara M."/>
            <person name="Lee W."/>
            <person name="Lennon N."/>
            <person name="Letendre F."/>
            <person name="LeVine R."/>
            <person name="Lipovsky A."/>
            <person name="Liu X."/>
            <person name="Liu J."/>
            <person name="Liu S."/>
            <person name="Lokyitsang T."/>
            <person name="Lokyitsang Y."/>
            <person name="Lubonja R."/>
            <person name="Lui A."/>
            <person name="MacDonald P."/>
            <person name="Magnisalis V."/>
            <person name="Maru K."/>
            <person name="Matthews C."/>
            <person name="McCusker W."/>
            <person name="McDonough S."/>
            <person name="Mehta T."/>
            <person name="Meldrim J."/>
            <person name="Meneus L."/>
            <person name="Mihai O."/>
            <person name="Mihalev A."/>
            <person name="Mihova T."/>
            <person name="Mittelman R."/>
            <person name="Mlenga V."/>
            <person name="Montmayeur A."/>
            <person name="Mulrain L."/>
            <person name="Navidi A."/>
            <person name="Naylor J."/>
            <person name="Negash T."/>
            <person name="Nguyen T."/>
            <person name="Nguyen N."/>
            <person name="Nicol R."/>
            <person name="Norbu C."/>
            <person name="Norbu N."/>
            <person name="Novod N."/>
            <person name="O'Neill B."/>
            <person name="Osman S."/>
            <person name="Markiewicz E."/>
            <person name="Oyono O.L."/>
            <person name="Patti C."/>
            <person name="Phunkhang P."/>
            <person name="Pierre F."/>
            <person name="Priest M."/>
            <person name="Raghuraman S."/>
            <person name="Rege F."/>
            <person name="Reyes R."/>
            <person name="Rise C."/>
            <person name="Rogov P."/>
            <person name="Ross K."/>
            <person name="Ryan E."/>
            <person name="Settipalli S."/>
            <person name="Shea T."/>
            <person name="Sherpa N."/>
            <person name="Shi L."/>
            <person name="Shih D."/>
            <person name="Sparrow T."/>
            <person name="Spaulding J."/>
            <person name="Stalker J."/>
            <person name="Stange-Thomann N."/>
            <person name="Stavropoulos S."/>
            <person name="Stone C."/>
            <person name="Strader C."/>
            <person name="Tesfaye S."/>
            <person name="Thomson T."/>
            <person name="Thoulutsang Y."/>
            <person name="Thoulutsang D."/>
            <person name="Topham K."/>
            <person name="Topping I."/>
            <person name="Tsamla T."/>
            <person name="Vassiliev H."/>
            <person name="Vo A."/>
            <person name="Wangchuk T."/>
            <person name="Wangdi T."/>
            <person name="Weiand M."/>
            <person name="Wilkinson J."/>
            <person name="Wilson A."/>
            <person name="Yadav S."/>
            <person name="Young G."/>
            <person name="Yu Q."/>
            <person name="Zembek L."/>
            <person name="Zhong D."/>
            <person name="Zimmer A."/>
            <person name="Zwirko Z."/>
            <person name="Jaffe D.B."/>
            <person name="Alvarez P."/>
            <person name="Brockman W."/>
            <person name="Butler J."/>
            <person name="Chin C."/>
            <person name="Gnerre S."/>
            <person name="Grabherr M."/>
            <person name="Kleber M."/>
            <person name="Mauceli E."/>
            <person name="MacCallum I."/>
        </authorList>
    </citation>
    <scope>NUCLEOTIDE SEQUENCE [LARGE SCALE GENOMIC DNA]</scope>
    <source>
        <strain evidence="8">Tucson 14024-0371.13</strain>
    </source>
</reference>
<dbReference type="EMBL" id="CH902618">
    <property type="protein sequence ID" value="EDV40303.1"/>
    <property type="molecule type" value="Genomic_DNA"/>
</dbReference>
<evidence type="ECO:0000256" key="2">
    <source>
        <dbReference type="ARBA" id="ARBA00022692"/>
    </source>
</evidence>
<dbReference type="OrthoDB" id="6884957at2759"/>
<evidence type="ECO:0000313" key="7">
    <source>
        <dbReference type="EMBL" id="EDV40303.1"/>
    </source>
</evidence>
<organism evidence="7 8">
    <name type="scientific">Drosophila ananassae</name>
    <name type="common">Fruit fly</name>
    <dbReference type="NCBI Taxonomy" id="7217"/>
    <lineage>
        <taxon>Eukaryota</taxon>
        <taxon>Metazoa</taxon>
        <taxon>Ecdysozoa</taxon>
        <taxon>Arthropoda</taxon>
        <taxon>Hexapoda</taxon>
        <taxon>Insecta</taxon>
        <taxon>Pterygota</taxon>
        <taxon>Neoptera</taxon>
        <taxon>Endopterygota</taxon>
        <taxon>Diptera</taxon>
        <taxon>Brachycera</taxon>
        <taxon>Muscomorpha</taxon>
        <taxon>Ephydroidea</taxon>
        <taxon>Drosophilidae</taxon>
        <taxon>Drosophila</taxon>
        <taxon>Sophophora</taxon>
    </lineage>
</organism>
<feature type="domain" description="Major facilitator superfamily (MFS) profile" evidence="6">
    <location>
        <begin position="81"/>
        <end position="514"/>
    </location>
</feature>
<dbReference type="GO" id="GO:0022857">
    <property type="term" value="F:transmembrane transporter activity"/>
    <property type="evidence" value="ECO:0007669"/>
    <property type="project" value="InterPro"/>
</dbReference>
<gene>
    <name evidence="7" type="primary">Dana\GF23999</name>
    <name evidence="7" type="synonym">dana_GLEANR_8759</name>
    <name evidence="7" type="ORF">GF23999</name>
</gene>
<keyword evidence="8" id="KW-1185">Reference proteome</keyword>
<feature type="transmembrane region" description="Helical" evidence="5">
    <location>
        <begin position="463"/>
        <end position="483"/>
    </location>
</feature>
<dbReference type="eggNOG" id="KOG0255">
    <property type="taxonomic scope" value="Eukaryota"/>
</dbReference>
<keyword evidence="2 5" id="KW-0812">Transmembrane</keyword>
<dbReference type="InParanoid" id="B3M3L0"/>
<feature type="transmembrane region" description="Helical" evidence="5">
    <location>
        <begin position="25"/>
        <end position="50"/>
    </location>
</feature>
<keyword evidence="3 5" id="KW-1133">Transmembrane helix</keyword>
<evidence type="ECO:0000313" key="8">
    <source>
        <dbReference type="Proteomes" id="UP000007801"/>
    </source>
</evidence>
<feature type="transmembrane region" description="Helical" evidence="5">
    <location>
        <begin position="489"/>
        <end position="510"/>
    </location>
</feature>
<feature type="transmembrane region" description="Helical" evidence="5">
    <location>
        <begin position="169"/>
        <end position="189"/>
    </location>
</feature>
<name>B3M3L0_DROAN</name>